<organism evidence="1 2">
    <name type="scientific">uncultured phage cr108_1</name>
    <dbReference type="NCBI Taxonomy" id="2772069"/>
    <lineage>
        <taxon>Viruses</taxon>
        <taxon>Duplodnaviria</taxon>
        <taxon>Heunggongvirae</taxon>
        <taxon>Uroviricota</taxon>
        <taxon>Caudoviricetes</taxon>
        <taxon>Crassvirales</taxon>
        <taxon>Steigviridae</taxon>
        <taxon>Asinivirinae</taxon>
        <taxon>Pipoluvirus</taxon>
        <taxon>Pipoluvirus rarus</taxon>
    </lineage>
</organism>
<dbReference type="EMBL" id="MT774385">
    <property type="protein sequence ID" value="QOR59033.1"/>
    <property type="molecule type" value="Genomic_DNA"/>
</dbReference>
<reference evidence="1 2" key="1">
    <citation type="submission" date="2020-07" db="EMBL/GenBank/DDBJ databases">
        <title>Taxonomic proposal: Crassvirales, a new order of highly abundant and diverse bacterial viruses.</title>
        <authorList>
            <person name="Shkoporov A.N."/>
            <person name="Stockdale S.R."/>
            <person name="Guerin E."/>
            <person name="Ross R.P."/>
            <person name="Hill C."/>
        </authorList>
    </citation>
    <scope>NUCLEOTIDE SEQUENCE [LARGE SCALE GENOMIC DNA]</scope>
</reference>
<dbReference type="RefSeq" id="YP_010111191.1">
    <property type="nucleotide sequence ID" value="NC_055878.1"/>
</dbReference>
<dbReference type="GeneID" id="65129525"/>
<evidence type="ECO:0000313" key="2">
    <source>
        <dbReference type="Proteomes" id="UP000594030"/>
    </source>
</evidence>
<proteinExistence type="predicted"/>
<name>A0A7M1RX64_9CAUD</name>
<accession>A0A7M1RX64</accession>
<dbReference type="Proteomes" id="UP000594030">
    <property type="component" value="Segment"/>
</dbReference>
<evidence type="ECO:0000313" key="1">
    <source>
        <dbReference type="EMBL" id="QOR59033.1"/>
    </source>
</evidence>
<dbReference type="KEGG" id="vg:65129525"/>
<keyword evidence="2" id="KW-1185">Reference proteome</keyword>
<sequence>MVNYVQTILVQLPGGMVVNKRMYSYIENFLALNSNYSIKDLLGLKGKEFQKFEVELKDLNMEQFKKLFCTIIKLDGITNDNFKSVKDDVYLNNINYSQRC</sequence>
<protein>
    <submittedName>
        <fullName evidence="1">Uncharacterized protein</fullName>
    </submittedName>
</protein>